<dbReference type="PANTHER" id="PTHR38772:SF1">
    <property type="entry name" value="NUCLEOID-ASSOCIATED PROTEIN YEJK"/>
    <property type="match status" value="1"/>
</dbReference>
<dbReference type="RefSeq" id="WP_036182456.1">
    <property type="nucleotide sequence ID" value="NZ_JMQN01000007.1"/>
</dbReference>
<dbReference type="Proteomes" id="UP000028252">
    <property type="component" value="Unassembled WGS sequence"/>
</dbReference>
<dbReference type="eggNOG" id="COG3081">
    <property type="taxonomic scope" value="Bacteria"/>
</dbReference>
<dbReference type="GO" id="GO:0003727">
    <property type="term" value="F:single-stranded RNA binding"/>
    <property type="evidence" value="ECO:0007669"/>
    <property type="project" value="TreeGrafter"/>
</dbReference>
<dbReference type="STRING" id="1232683.ADIMK_0145"/>
<dbReference type="GO" id="GO:0003690">
    <property type="term" value="F:double-stranded DNA binding"/>
    <property type="evidence" value="ECO:0007669"/>
    <property type="project" value="TreeGrafter"/>
</dbReference>
<dbReference type="EMBL" id="JMQN01000007">
    <property type="protein sequence ID" value="KEA65623.1"/>
    <property type="molecule type" value="Genomic_DNA"/>
</dbReference>
<evidence type="ECO:0000313" key="4">
    <source>
        <dbReference type="EMBL" id="KEA65623.1"/>
    </source>
</evidence>
<comment type="similarity">
    <text evidence="2">Belongs to the YejK family.</text>
</comment>
<name>A0A081G4B8_9GAMM</name>
<reference evidence="4 5" key="1">
    <citation type="submission" date="2014-04" db="EMBL/GenBank/DDBJ databases">
        <title>Marinobacterium kochiensis sp. nov., isolated from sediment sample collected from Kochi backwaters in Kerala, India.</title>
        <authorList>
            <person name="Singh A."/>
            <person name="Pinnaka A.K."/>
        </authorList>
    </citation>
    <scope>NUCLEOTIDE SEQUENCE [LARGE SCALE GENOMIC DNA]</scope>
    <source>
        <strain evidence="4 5">AK27</strain>
    </source>
</reference>
<comment type="subcellular location">
    <subcellularLocation>
        <location evidence="1">Cytoplasm</location>
        <location evidence="1">Nucleoid</location>
    </subcellularLocation>
</comment>
<sequence>MSVSQAIIHRLTRESGDKSYSLSDKPLEASDNAAHLLSDIKPLFARRASKRYGCFADEGAGVFKGLVVNWLGETLNLVSFSQKTIEYLAIALEEQDVESDGYWMFAVDEQEAGRILWLAQLRQFDGVMIDGDNRPDNCEYLDLSKMGFCASINLDQINQPSEKKYLTVSFGFGDRPMQALMLDFVCFTDTVNTTEDTERFMALVEDYSREMPEDNAKRYRKEVAEYCMEQGKNGETVNYRELSGEIESQAPTGLDRFIEERAPEIKESFIPDRASLKRYIRYSGRSRDVSISFSNESLGKNITFNPSNNTLTLSELPAALVKQLKGE</sequence>
<organism evidence="4 5">
    <name type="scientific">Marinobacterium lacunae</name>
    <dbReference type="NCBI Taxonomy" id="1232683"/>
    <lineage>
        <taxon>Bacteria</taxon>
        <taxon>Pseudomonadati</taxon>
        <taxon>Pseudomonadota</taxon>
        <taxon>Gammaproteobacteria</taxon>
        <taxon>Oceanospirillales</taxon>
        <taxon>Oceanospirillaceae</taxon>
        <taxon>Marinobacterium</taxon>
    </lineage>
</organism>
<evidence type="ECO:0000313" key="5">
    <source>
        <dbReference type="Proteomes" id="UP000028252"/>
    </source>
</evidence>
<proteinExistence type="inferred from homology"/>
<dbReference type="GO" id="GO:0043590">
    <property type="term" value="C:bacterial nucleoid"/>
    <property type="evidence" value="ECO:0007669"/>
    <property type="project" value="TreeGrafter"/>
</dbReference>
<dbReference type="PANTHER" id="PTHR38772">
    <property type="match status" value="1"/>
</dbReference>
<dbReference type="Pfam" id="PF04245">
    <property type="entry name" value="NA37"/>
    <property type="match status" value="1"/>
</dbReference>
<accession>A0A081G4B8</accession>
<protein>
    <submittedName>
        <fullName evidence="4">Nucleoid-associated protein NdpA</fullName>
    </submittedName>
</protein>
<dbReference type="PATRIC" id="fig|1232683.4.peg.142"/>
<dbReference type="AlphaFoldDB" id="A0A081G4B8"/>
<evidence type="ECO:0000256" key="2">
    <source>
        <dbReference type="ARBA" id="ARBA00009035"/>
    </source>
</evidence>
<dbReference type="OrthoDB" id="9131762at2"/>
<gene>
    <name evidence="4" type="ORF">ADIMK_0145</name>
</gene>
<keyword evidence="5" id="KW-1185">Reference proteome</keyword>
<evidence type="ECO:0000256" key="3">
    <source>
        <dbReference type="ARBA" id="ARBA00022490"/>
    </source>
</evidence>
<keyword evidence="3" id="KW-0963">Cytoplasm</keyword>
<evidence type="ECO:0000256" key="1">
    <source>
        <dbReference type="ARBA" id="ARBA00004453"/>
    </source>
</evidence>
<dbReference type="InterPro" id="IPR007358">
    <property type="entry name" value="Nucleoid_associated_NdpA"/>
</dbReference>
<comment type="caution">
    <text evidence="4">The sequence shown here is derived from an EMBL/GenBank/DDBJ whole genome shotgun (WGS) entry which is preliminary data.</text>
</comment>